<sequence length="154" mass="17198">MTTFKLFKPANLTERETLPTKSFVKLVGEYVLVIIDKDYGDKIKIHGEKSDVILSKIDIKSNIILNNMRQVTISCDTLTSSICNEITILFHIKDDTTYFSKAAVYVVDTLALSDAIGDDNLTYLDFGTIKLTESSCNVSTITIMIKPSNFTISK</sequence>
<reference evidence="1" key="1">
    <citation type="journal article" date="2021" name="Proc. Natl. Acad. Sci. U.S.A.">
        <title>A Catalog of Tens of Thousands of Viruses from Human Metagenomes Reveals Hidden Associations with Chronic Diseases.</title>
        <authorList>
            <person name="Tisza M.J."/>
            <person name="Buck C.B."/>
        </authorList>
    </citation>
    <scope>NUCLEOTIDE SEQUENCE</scope>
    <source>
        <strain evidence="1">CtcyQ27</strain>
    </source>
</reference>
<name>A0A8S5UF85_9CAUD</name>
<proteinExistence type="predicted"/>
<evidence type="ECO:0000313" key="1">
    <source>
        <dbReference type="EMBL" id="DAF93100.1"/>
    </source>
</evidence>
<accession>A0A8S5UF85</accession>
<organism evidence="1">
    <name type="scientific">Myoviridae sp. ctcyQ27</name>
    <dbReference type="NCBI Taxonomy" id="2825139"/>
    <lineage>
        <taxon>Viruses</taxon>
        <taxon>Duplodnaviria</taxon>
        <taxon>Heunggongvirae</taxon>
        <taxon>Uroviricota</taxon>
        <taxon>Caudoviricetes</taxon>
    </lineage>
</organism>
<protein>
    <submittedName>
        <fullName evidence="1">Uncharacterized protein</fullName>
    </submittedName>
</protein>
<dbReference type="EMBL" id="BK016080">
    <property type="protein sequence ID" value="DAF93100.1"/>
    <property type="molecule type" value="Genomic_DNA"/>
</dbReference>